<dbReference type="InterPro" id="IPR016169">
    <property type="entry name" value="FAD-bd_PCMH_sub2"/>
</dbReference>
<gene>
    <name evidence="4" type="ORF">N44_01814</name>
</gene>
<dbReference type="PANTHER" id="PTHR11748">
    <property type="entry name" value="D-LACTATE DEHYDROGENASE"/>
    <property type="match status" value="1"/>
</dbReference>
<dbReference type="AlphaFoldDB" id="A0A0A1VTI2"/>
<evidence type="ECO:0000259" key="3">
    <source>
        <dbReference type="PROSITE" id="PS51387"/>
    </source>
</evidence>
<keyword evidence="4" id="KW-0560">Oxidoreductase</keyword>
<protein>
    <submittedName>
        <fullName evidence="4">Glycolate dehydrogenase</fullName>
        <ecNumber evidence="4">1.1.99.14</ecNumber>
    </submittedName>
</protein>
<dbReference type="EC" id="1.1.99.14" evidence="4"/>
<sequence length="428" mass="46941">MTAIAVQITSILPPDTTVIAWPQVPKEEQERLSRAIRGKSPEIIVYPANTAALASLVRFANENRLSLLAYGQGSKLDWGGLVESPDILVSTQNLNRIIDHARGDLTITVEAGLKLADLQAFLAPSGQFIPLDPSFAHNATIGGIMATADAGTWRQRYGGVRDLILGFSFIRHDGEIAKAGGRVVKNVAGYDMMKLFTGSYGTLGIIDQITLRLYPETPNSETLIITGNSENISKLSQVIRQSSLTPTVAECLNPGMTQALGLGEKVALLLRFQSIPESISEQSQQVSYLGQQLDCQTNYYRDEEEISLWQRYRKTIDNYDQEGNFFGKIGLLPSNLALVIDQINGLASINISSGVGKVILKSEENLDKIRSLCHGNQGYLTVLTAPPSLKEKIEPWGYTGNAITMMKTLKTKFDPHGIFSPERFLNKI</sequence>
<dbReference type="EMBL" id="BBPA01000033">
    <property type="protein sequence ID" value="GAL93127.1"/>
    <property type="molecule type" value="Genomic_DNA"/>
</dbReference>
<dbReference type="SUPFAM" id="SSF56176">
    <property type="entry name" value="FAD-binding/transporter-associated domain-like"/>
    <property type="match status" value="1"/>
</dbReference>
<dbReference type="InterPro" id="IPR016164">
    <property type="entry name" value="FAD-linked_Oxase-like_C"/>
</dbReference>
<feature type="domain" description="FAD-binding PCMH-type" evidence="3">
    <location>
        <begin position="36"/>
        <end position="216"/>
    </location>
</feature>
<evidence type="ECO:0000313" key="4">
    <source>
        <dbReference type="EMBL" id="GAL93127.1"/>
    </source>
</evidence>
<comment type="caution">
    <text evidence="4">The sequence shown here is derived from an EMBL/GenBank/DDBJ whole genome shotgun (WGS) entry which is preliminary data.</text>
</comment>
<evidence type="ECO:0000256" key="1">
    <source>
        <dbReference type="ARBA" id="ARBA00022630"/>
    </source>
</evidence>
<dbReference type="RefSeq" id="WP_045358797.1">
    <property type="nucleotide sequence ID" value="NZ_BBPA01000033.1"/>
</dbReference>
<dbReference type="SUPFAM" id="SSF55103">
    <property type="entry name" value="FAD-linked oxidases, C-terminal domain"/>
    <property type="match status" value="1"/>
</dbReference>
<name>A0A0A1VTI2_MICAE</name>
<dbReference type="GO" id="GO:0019154">
    <property type="term" value="F:glycolate dehydrogenase activity"/>
    <property type="evidence" value="ECO:0007669"/>
    <property type="project" value="UniProtKB-EC"/>
</dbReference>
<keyword evidence="2" id="KW-0274">FAD</keyword>
<evidence type="ECO:0000313" key="5">
    <source>
        <dbReference type="Proteomes" id="UP000030321"/>
    </source>
</evidence>
<keyword evidence="1" id="KW-0285">Flavoprotein</keyword>
<dbReference type="PROSITE" id="PS51387">
    <property type="entry name" value="FAD_PCMH"/>
    <property type="match status" value="1"/>
</dbReference>
<reference evidence="5" key="1">
    <citation type="journal article" date="2015" name="Genome">
        <title>Whole Genome Sequence of the Non-Microcystin-Producing Microcystis aeruginosa Strain NIES-44.</title>
        <authorList>
            <person name="Okano K."/>
            <person name="Miyata N."/>
            <person name="Ozaki Y."/>
        </authorList>
    </citation>
    <scope>NUCLEOTIDE SEQUENCE [LARGE SCALE GENOMIC DNA]</scope>
    <source>
        <strain evidence="5">NIES-44</strain>
    </source>
</reference>
<dbReference type="GO" id="GO:0071949">
    <property type="term" value="F:FAD binding"/>
    <property type="evidence" value="ECO:0007669"/>
    <property type="project" value="InterPro"/>
</dbReference>
<dbReference type="InterPro" id="IPR006094">
    <property type="entry name" value="Oxid_FAD_bind_N"/>
</dbReference>
<dbReference type="InterPro" id="IPR036318">
    <property type="entry name" value="FAD-bd_PCMH-like_sf"/>
</dbReference>
<dbReference type="Gene3D" id="3.30.465.10">
    <property type="match status" value="1"/>
</dbReference>
<dbReference type="PANTHER" id="PTHR11748:SF103">
    <property type="entry name" value="GLYCOLATE OXIDASE SUBUNIT GLCE"/>
    <property type="match status" value="1"/>
</dbReference>
<dbReference type="Pfam" id="PF01565">
    <property type="entry name" value="FAD_binding_4"/>
    <property type="match status" value="1"/>
</dbReference>
<dbReference type="InterPro" id="IPR016166">
    <property type="entry name" value="FAD-bd_PCMH"/>
</dbReference>
<proteinExistence type="predicted"/>
<dbReference type="Proteomes" id="UP000030321">
    <property type="component" value="Unassembled WGS sequence"/>
</dbReference>
<evidence type="ECO:0000256" key="2">
    <source>
        <dbReference type="ARBA" id="ARBA00022827"/>
    </source>
</evidence>
<organism evidence="4 5">
    <name type="scientific">Microcystis aeruginosa NIES-44</name>
    <dbReference type="NCBI Taxonomy" id="449439"/>
    <lineage>
        <taxon>Bacteria</taxon>
        <taxon>Bacillati</taxon>
        <taxon>Cyanobacteriota</taxon>
        <taxon>Cyanophyceae</taxon>
        <taxon>Oscillatoriophycideae</taxon>
        <taxon>Chroococcales</taxon>
        <taxon>Microcystaceae</taxon>
        <taxon>Microcystis</taxon>
    </lineage>
</organism>
<accession>A0A0A1VTI2</accession>